<dbReference type="KEGG" id="bon:A361_15430"/>
<sequence>MNRMINLQQDEHVLYTLTGLLEIFDGVQNICYGDLFLTNKRLYVISTKPINVEKSFWFKGEMRNIEHSTLIVGKHRIAIRWAYNGNLLYFIKSFSEIGCKCVGSLDS</sequence>
<accession>A0A160MC60</accession>
<proteinExistence type="predicted"/>
<evidence type="ECO:0000313" key="2">
    <source>
        <dbReference type="Proteomes" id="UP000077856"/>
    </source>
</evidence>
<name>A0A160MC60_9BACI</name>
<dbReference type="RefSeq" id="WP_019382078.1">
    <property type="nucleotide sequence ID" value="NZ_CP015506.1"/>
</dbReference>
<evidence type="ECO:0008006" key="3">
    <source>
        <dbReference type="Google" id="ProtNLM"/>
    </source>
</evidence>
<protein>
    <recommendedName>
        <fullName evidence="3">GRAM domain-containing protein</fullName>
    </recommendedName>
</protein>
<dbReference type="STRING" id="1196031.A361_15430"/>
<dbReference type="Proteomes" id="UP000077856">
    <property type="component" value="Chromosome"/>
</dbReference>
<gene>
    <name evidence="1" type="ORF">A361_15430</name>
</gene>
<dbReference type="EMBL" id="CP015506">
    <property type="protein sequence ID" value="AND40482.1"/>
    <property type="molecule type" value="Genomic_DNA"/>
</dbReference>
<dbReference type="eggNOG" id="ENOG50340UY">
    <property type="taxonomic scope" value="Bacteria"/>
</dbReference>
<organism evidence="1 2">
    <name type="scientific">Cytobacillus oceanisediminis 2691</name>
    <dbReference type="NCBI Taxonomy" id="1196031"/>
    <lineage>
        <taxon>Bacteria</taxon>
        <taxon>Bacillati</taxon>
        <taxon>Bacillota</taxon>
        <taxon>Bacilli</taxon>
        <taxon>Bacillales</taxon>
        <taxon>Bacillaceae</taxon>
        <taxon>Cytobacillus</taxon>
    </lineage>
</organism>
<dbReference type="AlphaFoldDB" id="A0A160MC60"/>
<evidence type="ECO:0000313" key="1">
    <source>
        <dbReference type="EMBL" id="AND40482.1"/>
    </source>
</evidence>
<reference evidence="1 2" key="1">
    <citation type="submission" date="2016-04" db="EMBL/GenBank/DDBJ databases">
        <title>Complete genome sequence of Bacillus oceanisediminis strain 2691.</title>
        <authorList>
            <person name="Jeong H."/>
            <person name="Kim H.J."/>
            <person name="Lee D.-W."/>
        </authorList>
    </citation>
    <scope>NUCLEOTIDE SEQUENCE [LARGE SCALE GENOMIC DNA]</scope>
    <source>
        <strain evidence="1 2">2691</strain>
    </source>
</reference>